<comment type="caution">
    <text evidence="2">The sequence shown here is derived from an EMBL/GenBank/DDBJ whole genome shotgun (WGS) entry which is preliminary data.</text>
</comment>
<reference evidence="2 3" key="1">
    <citation type="journal article" date="2020" name="Biotechnol. Biofuels">
        <title>New insights from the biogas microbiome by comprehensive genome-resolved metagenomics of nearly 1600 species originating from multiple anaerobic digesters.</title>
        <authorList>
            <person name="Campanaro S."/>
            <person name="Treu L."/>
            <person name="Rodriguez-R L.M."/>
            <person name="Kovalovszki A."/>
            <person name="Ziels R.M."/>
            <person name="Maus I."/>
            <person name="Zhu X."/>
            <person name="Kougias P.G."/>
            <person name="Basile A."/>
            <person name="Luo G."/>
            <person name="Schluter A."/>
            <person name="Konstantinidis K.T."/>
            <person name="Angelidaki I."/>
        </authorList>
    </citation>
    <scope>NUCLEOTIDE SEQUENCE [LARGE SCALE GENOMIC DNA]</scope>
    <source>
        <strain evidence="2">AS27yjCOA_165</strain>
    </source>
</reference>
<keyword evidence="1" id="KW-1133">Transmembrane helix</keyword>
<sequence>MKKEGYWGLAGFVLFVTLVLVSVYKLRHPAEVYVDLPRAPTQESYQGQVALDYVWEELPAWVNEGVLPKPWWGALVFGDGEWKSTVSPAPDFDEGGVLLFSYYKSVSHECDWESYWEGNELRYAPYLDENHACDLPKIFSLQVVWKMEYCNPSYGGWECAYDGLKVSIPDMKHPDRVAFTVDGDYDFEPFYRTLIEEVVDRFNLDRSQIPVELLPGANYLVSR</sequence>
<evidence type="ECO:0000313" key="2">
    <source>
        <dbReference type="EMBL" id="NMB70498.1"/>
    </source>
</evidence>
<dbReference type="AlphaFoldDB" id="A0A7X9DL82"/>
<organism evidence="2 3">
    <name type="scientific">candidate division WWE3 bacterium</name>
    <dbReference type="NCBI Taxonomy" id="2053526"/>
    <lineage>
        <taxon>Bacteria</taxon>
        <taxon>Katanobacteria</taxon>
    </lineage>
</organism>
<accession>A0A7X9DL82</accession>
<dbReference type="Proteomes" id="UP000526033">
    <property type="component" value="Unassembled WGS sequence"/>
</dbReference>
<evidence type="ECO:0000256" key="1">
    <source>
        <dbReference type="SAM" id="Phobius"/>
    </source>
</evidence>
<keyword evidence="1" id="KW-0812">Transmembrane</keyword>
<gene>
    <name evidence="2" type="ORF">GYA27_04900</name>
</gene>
<name>A0A7X9DL82_UNCKA</name>
<protein>
    <submittedName>
        <fullName evidence="2">Uncharacterized protein</fullName>
    </submittedName>
</protein>
<feature type="transmembrane region" description="Helical" evidence="1">
    <location>
        <begin position="6"/>
        <end position="24"/>
    </location>
</feature>
<keyword evidence="1" id="KW-0472">Membrane</keyword>
<dbReference type="EMBL" id="JAAZNL010000066">
    <property type="protein sequence ID" value="NMB70498.1"/>
    <property type="molecule type" value="Genomic_DNA"/>
</dbReference>
<evidence type="ECO:0000313" key="3">
    <source>
        <dbReference type="Proteomes" id="UP000526033"/>
    </source>
</evidence>
<proteinExistence type="predicted"/>